<comment type="caution">
    <text evidence="2">The sequence shown here is derived from an EMBL/GenBank/DDBJ whole genome shotgun (WGS) entry which is preliminary data.</text>
</comment>
<sequence length="161" mass="18230">MNTGNFPAFKLQHILQATMDSELDMEGDRQNDGGKYELKKLLFRHAFINGYGVRIHFMGNLKLLDEPVRVAAEKAMQVTAKNTKSSLLICVAYTSTDEIAHAIQASCQEKWNEIQELNANQSQNAEITDEKMQLDHVIKLEDLERFTYTGLAADPDVLIRT</sequence>
<evidence type="ECO:0000313" key="3">
    <source>
        <dbReference type="Proteomes" id="UP000826656"/>
    </source>
</evidence>
<accession>A0ABQ7VQV9</accession>
<dbReference type="Gene3D" id="3.40.1180.10">
    <property type="entry name" value="Decaprenyl diphosphate synthase-like"/>
    <property type="match status" value="1"/>
</dbReference>
<proteinExistence type="predicted"/>
<dbReference type="InterPro" id="IPR001441">
    <property type="entry name" value="UPP_synth-like"/>
</dbReference>
<evidence type="ECO:0000313" key="2">
    <source>
        <dbReference type="EMBL" id="KAH0770907.1"/>
    </source>
</evidence>
<protein>
    <submittedName>
        <fullName evidence="2">Uncharacterized protein</fullName>
    </submittedName>
</protein>
<dbReference type="Pfam" id="PF01255">
    <property type="entry name" value="Prenyltransf"/>
    <property type="match status" value="1"/>
</dbReference>
<dbReference type="SUPFAM" id="SSF64005">
    <property type="entry name" value="Undecaprenyl diphosphate synthase"/>
    <property type="match status" value="1"/>
</dbReference>
<dbReference type="InterPro" id="IPR036424">
    <property type="entry name" value="UPP_synth-like_sf"/>
</dbReference>
<dbReference type="PANTHER" id="PTHR10291">
    <property type="entry name" value="DEHYDRODOLICHYL DIPHOSPHATE SYNTHASE FAMILY MEMBER"/>
    <property type="match status" value="1"/>
</dbReference>
<name>A0ABQ7VQV9_SOLTU</name>
<dbReference type="Proteomes" id="UP000826656">
    <property type="component" value="Unassembled WGS sequence"/>
</dbReference>
<keyword evidence="3" id="KW-1185">Reference proteome</keyword>
<dbReference type="PANTHER" id="PTHR10291:SF32">
    <property type="entry name" value="ALKYL TRANSFERASE"/>
    <property type="match status" value="1"/>
</dbReference>
<gene>
    <name evidence="2" type="ORF">KY290_014888</name>
</gene>
<dbReference type="EMBL" id="JAIVGD010000011">
    <property type="protein sequence ID" value="KAH0770907.1"/>
    <property type="molecule type" value="Genomic_DNA"/>
</dbReference>
<reference evidence="2 3" key="1">
    <citation type="journal article" date="2021" name="bioRxiv">
        <title>Chromosome-scale and haplotype-resolved genome assembly of a tetraploid potato cultivar.</title>
        <authorList>
            <person name="Sun H."/>
            <person name="Jiao W.-B."/>
            <person name="Krause K."/>
            <person name="Campoy J.A."/>
            <person name="Goel M."/>
            <person name="Folz-Donahue K."/>
            <person name="Kukat C."/>
            <person name="Huettel B."/>
            <person name="Schneeberger K."/>
        </authorList>
    </citation>
    <scope>NUCLEOTIDE SEQUENCE [LARGE SCALE GENOMIC DNA]</scope>
    <source>
        <strain evidence="2">SolTubOtavaFocal</strain>
        <tissue evidence="2">Leaves</tissue>
    </source>
</reference>
<keyword evidence="1" id="KW-0808">Transferase</keyword>
<evidence type="ECO:0000256" key="1">
    <source>
        <dbReference type="ARBA" id="ARBA00022679"/>
    </source>
</evidence>
<organism evidence="2 3">
    <name type="scientific">Solanum tuberosum</name>
    <name type="common">Potato</name>
    <dbReference type="NCBI Taxonomy" id="4113"/>
    <lineage>
        <taxon>Eukaryota</taxon>
        <taxon>Viridiplantae</taxon>
        <taxon>Streptophyta</taxon>
        <taxon>Embryophyta</taxon>
        <taxon>Tracheophyta</taxon>
        <taxon>Spermatophyta</taxon>
        <taxon>Magnoliopsida</taxon>
        <taxon>eudicotyledons</taxon>
        <taxon>Gunneridae</taxon>
        <taxon>Pentapetalae</taxon>
        <taxon>asterids</taxon>
        <taxon>lamiids</taxon>
        <taxon>Solanales</taxon>
        <taxon>Solanaceae</taxon>
        <taxon>Solanoideae</taxon>
        <taxon>Solaneae</taxon>
        <taxon>Solanum</taxon>
    </lineage>
</organism>